<feature type="non-terminal residue" evidence="2">
    <location>
        <position position="1"/>
    </location>
</feature>
<dbReference type="HOGENOM" id="CLU_2891909_0_0_1"/>
<dbReference type="RefSeq" id="XP_007715369.1">
    <property type="nucleotide sequence ID" value="XM_007717179.1"/>
</dbReference>
<proteinExistence type="predicted"/>
<name>W6XX41_COCC2</name>
<dbReference type="EMBL" id="KI964705">
    <property type="protein sequence ID" value="EUC30328.1"/>
    <property type="molecule type" value="Genomic_DNA"/>
</dbReference>
<evidence type="ECO:0000313" key="2">
    <source>
        <dbReference type="EMBL" id="EUC30328.1"/>
    </source>
</evidence>
<reference evidence="2 3" key="1">
    <citation type="journal article" date="2013" name="PLoS Genet.">
        <title>Comparative genome structure, secondary metabolite, and effector coding capacity across Cochliobolus pathogens.</title>
        <authorList>
            <person name="Condon B.J."/>
            <person name="Leng Y."/>
            <person name="Wu D."/>
            <person name="Bushley K.E."/>
            <person name="Ohm R.A."/>
            <person name="Otillar R."/>
            <person name="Martin J."/>
            <person name="Schackwitz W."/>
            <person name="Grimwood J."/>
            <person name="MohdZainudin N."/>
            <person name="Xue C."/>
            <person name="Wang R."/>
            <person name="Manning V.A."/>
            <person name="Dhillon B."/>
            <person name="Tu Z.J."/>
            <person name="Steffenson B.J."/>
            <person name="Salamov A."/>
            <person name="Sun H."/>
            <person name="Lowry S."/>
            <person name="LaButti K."/>
            <person name="Han J."/>
            <person name="Copeland A."/>
            <person name="Lindquist E."/>
            <person name="Barry K."/>
            <person name="Schmutz J."/>
            <person name="Baker S.E."/>
            <person name="Ciuffetti L.M."/>
            <person name="Grigoriev I.V."/>
            <person name="Zhong S."/>
            <person name="Turgeon B.G."/>
        </authorList>
    </citation>
    <scope>NUCLEOTIDE SEQUENCE [LARGE SCALE GENOMIC DNA]</scope>
    <source>
        <strain evidence="2 3">26-R-13</strain>
    </source>
</reference>
<evidence type="ECO:0000256" key="1">
    <source>
        <dbReference type="SAM" id="MobiDB-lite"/>
    </source>
</evidence>
<dbReference type="KEGG" id="bze:COCCADRAFT_104188"/>
<organism evidence="2 3">
    <name type="scientific">Cochliobolus carbonum (strain 26-R-13)</name>
    <name type="common">Maize leaf spot fungus</name>
    <name type="synonym">Bipolaris zeicola</name>
    <dbReference type="NCBI Taxonomy" id="930089"/>
    <lineage>
        <taxon>Eukaryota</taxon>
        <taxon>Fungi</taxon>
        <taxon>Dikarya</taxon>
        <taxon>Ascomycota</taxon>
        <taxon>Pezizomycotina</taxon>
        <taxon>Dothideomycetes</taxon>
        <taxon>Pleosporomycetidae</taxon>
        <taxon>Pleosporales</taxon>
        <taxon>Pleosporineae</taxon>
        <taxon>Pleosporaceae</taxon>
        <taxon>Bipolaris</taxon>
    </lineage>
</organism>
<feature type="compositionally biased region" description="Basic and acidic residues" evidence="1">
    <location>
        <begin position="35"/>
        <end position="44"/>
    </location>
</feature>
<evidence type="ECO:0000313" key="3">
    <source>
        <dbReference type="Proteomes" id="UP000053841"/>
    </source>
</evidence>
<feature type="region of interest" description="Disordered" evidence="1">
    <location>
        <begin position="1"/>
        <end position="63"/>
    </location>
</feature>
<protein>
    <submittedName>
        <fullName evidence="2">Uncharacterized protein</fullName>
    </submittedName>
</protein>
<gene>
    <name evidence="2" type="ORF">COCCADRAFT_104188</name>
</gene>
<dbReference type="Proteomes" id="UP000053841">
    <property type="component" value="Unassembled WGS sequence"/>
</dbReference>
<accession>W6XX41</accession>
<sequence length="63" mass="6678">WVGYKGSTAGAGGQRRRVATDTVAPKAEGIGNQGFEKKAGEDFVQRTNVSRGRKTKVAGSRIL</sequence>
<dbReference type="GeneID" id="19142930"/>
<dbReference type="AlphaFoldDB" id="W6XX41"/>
<keyword evidence="3" id="KW-1185">Reference proteome</keyword>